<gene>
    <name evidence="1" type="ORF">AX13_16460</name>
</gene>
<reference evidence="1 2" key="1">
    <citation type="submission" date="2014-01" db="EMBL/GenBank/DDBJ databases">
        <title>Interspecies Systems Biology Uncovers Metabolites Affecting C. elegans Gene Expression and Life History Traits.</title>
        <authorList>
            <person name="Watson E."/>
            <person name="Macneil L.T."/>
            <person name="Ritter A.D."/>
            <person name="Yilmaz L.S."/>
            <person name="Rosebrock A.P."/>
            <person name="Caudy A.A."/>
            <person name="Walhout A.J."/>
        </authorList>
    </citation>
    <scope>NUCLEOTIDE SEQUENCE [LARGE SCALE GENOMIC DNA]</scope>
    <source>
        <strain evidence="1 2">DA1877</strain>
    </source>
</reference>
<dbReference type="PATRIC" id="fig|1457173.3.peg.1547"/>
<dbReference type="STRING" id="225991.MA05_07885"/>
<protein>
    <submittedName>
        <fullName evidence="1">Pathogenicity locus</fullName>
    </submittedName>
</protein>
<sequence length="82" mass="8633">MPFSLEERRALLAVKGVGPTVVARLEQMGFQTLAHLSRANALDITAKASEIVGSSCWKNSPQARAAIQAAIALAQSRQGSGQ</sequence>
<dbReference type="EMBL" id="JBOK01000007">
    <property type="protein sequence ID" value="EXU80501.1"/>
    <property type="molecule type" value="Genomic_DNA"/>
</dbReference>
<comment type="caution">
    <text evidence="1">The sequence shown here is derived from an EMBL/GenBank/DDBJ whole genome shotgun (WGS) entry which is preliminary data.</text>
</comment>
<dbReference type="RefSeq" id="WP_042412167.1">
    <property type="nucleotide sequence ID" value="NZ_JBOK01000007.1"/>
</dbReference>
<evidence type="ECO:0000313" key="1">
    <source>
        <dbReference type="EMBL" id="EXU80501.1"/>
    </source>
</evidence>
<name>A0A014MFH9_9BURK</name>
<dbReference type="AlphaFoldDB" id="A0A014MFH9"/>
<accession>A0A014MFH9</accession>
<keyword evidence="2" id="KW-1185">Reference proteome</keyword>
<proteinExistence type="predicted"/>
<organism evidence="1 2">
    <name type="scientific">Comamonas aquatica DA1877</name>
    <dbReference type="NCBI Taxonomy" id="1457173"/>
    <lineage>
        <taxon>Bacteria</taxon>
        <taxon>Pseudomonadati</taxon>
        <taxon>Pseudomonadota</taxon>
        <taxon>Betaproteobacteria</taxon>
        <taxon>Burkholderiales</taxon>
        <taxon>Comamonadaceae</taxon>
        <taxon>Comamonas</taxon>
    </lineage>
</organism>
<dbReference type="Proteomes" id="UP000020766">
    <property type="component" value="Unassembled WGS sequence"/>
</dbReference>
<evidence type="ECO:0000313" key="2">
    <source>
        <dbReference type="Proteomes" id="UP000020766"/>
    </source>
</evidence>